<feature type="region of interest" description="Disordered" evidence="1">
    <location>
        <begin position="265"/>
        <end position="293"/>
    </location>
</feature>
<feature type="compositionally biased region" description="Basic and acidic residues" evidence="1">
    <location>
        <begin position="96"/>
        <end position="111"/>
    </location>
</feature>
<dbReference type="GeneID" id="63828623"/>
<feature type="region of interest" description="Disordered" evidence="1">
    <location>
        <begin position="146"/>
        <end position="201"/>
    </location>
</feature>
<evidence type="ECO:0000256" key="1">
    <source>
        <dbReference type="SAM" id="MobiDB-lite"/>
    </source>
</evidence>
<dbReference type="Proteomes" id="UP000076871">
    <property type="component" value="Unassembled WGS sequence"/>
</dbReference>
<reference evidence="3 4" key="1">
    <citation type="journal article" date="2016" name="Mol. Biol. Evol.">
        <title>Comparative Genomics of Early-Diverging Mushroom-Forming Fungi Provides Insights into the Origins of Lignocellulose Decay Capabilities.</title>
        <authorList>
            <person name="Nagy L.G."/>
            <person name="Riley R."/>
            <person name="Tritt A."/>
            <person name="Adam C."/>
            <person name="Daum C."/>
            <person name="Floudas D."/>
            <person name="Sun H."/>
            <person name="Yadav J.S."/>
            <person name="Pangilinan J."/>
            <person name="Larsson K.H."/>
            <person name="Matsuura K."/>
            <person name="Barry K."/>
            <person name="Labutti K."/>
            <person name="Kuo R."/>
            <person name="Ohm R.A."/>
            <person name="Bhattacharya S.S."/>
            <person name="Shirouzu T."/>
            <person name="Yoshinaga Y."/>
            <person name="Martin F.M."/>
            <person name="Grigoriev I.V."/>
            <person name="Hibbett D.S."/>
        </authorList>
    </citation>
    <scope>NUCLEOTIDE SEQUENCE [LARGE SCALE GENOMIC DNA]</scope>
    <source>
        <strain evidence="3 4">93-53</strain>
    </source>
</reference>
<keyword evidence="4" id="KW-1185">Reference proteome</keyword>
<feature type="compositionally biased region" description="Polar residues" evidence="1">
    <location>
        <begin position="267"/>
        <end position="277"/>
    </location>
</feature>
<dbReference type="Pfam" id="PF20149">
    <property type="entry name" value="DUF6532"/>
    <property type="match status" value="1"/>
</dbReference>
<dbReference type="EMBL" id="KV427625">
    <property type="protein sequence ID" value="KZT06390.1"/>
    <property type="molecule type" value="Genomic_DNA"/>
</dbReference>
<evidence type="ECO:0000259" key="2">
    <source>
        <dbReference type="Pfam" id="PF20149"/>
    </source>
</evidence>
<sequence length="712" mass="79153">MSIGPSQLLWMCSAGVLDGVASRSSIIAEHAICSQRMFNFALNFHDSRIPLIIPALFLQSPSMPSTPSQRRTRASNALKHPGHIVAPTPRRTSAQVKEDKKREELQKERQASKRKRALEAIAEEEVQMQDEDELAKANHAVKHIGTGSAVHSVLKKKAKQSASKKTGKGGHDEPYESDLTELPSEDELPKKKAKKDSSTRVTIEQARLELVNRKATEPGDIRSKEKLVVDPGARLKSSTVAHGRQRIRVDSPKHDHVHVATFGHPSAHQTSKVTPHSSRYLGRGPIQDKGFASESDEDVERIAAMSSPVKAPVMRATHQNMVKINDIDNIDVTPFAKPSLYKSVINHGVIDVEDTPHPIRDRTTANTYVKVDDMRRAAHANLIVVKREPSNIIRRELFSTTKASQSRRPTGKSKTSDLPAGANDNGRWQHVFVLTLRRYAGTLVNPWIIKDDEFIEALQLIWNAIYGNKVPHQVACNDHVFKLATQRLSEWRSSFGSTALRILENFFIGDKENSYDNVEDRCEFTEYMLSKLRFTYEHAVGDNKKEWRGLYQSMFILRLVASHFTLTKGAVSVPGLAGMEEDKECPIGAIAMASAATYRALFLWVNNDMTLENGKAIMLKGLNVATGDATNSETAFSEVKYRVDTIGYAKAAQKLASTKPKKMGCIIERAMKIARAGKSITRREVINVDASELDSDEDPSKLVELGSDTDGE</sequence>
<feature type="region of interest" description="Disordered" evidence="1">
    <location>
        <begin position="691"/>
        <end position="712"/>
    </location>
</feature>
<name>A0A165E7H3_9APHY</name>
<feature type="domain" description="DUF6532" evidence="2">
    <location>
        <begin position="444"/>
        <end position="604"/>
    </location>
</feature>
<feature type="compositionally biased region" description="Basic and acidic residues" evidence="1">
    <location>
        <begin position="187"/>
        <end position="198"/>
    </location>
</feature>
<organism evidence="3 4">
    <name type="scientific">Laetiporus sulphureus 93-53</name>
    <dbReference type="NCBI Taxonomy" id="1314785"/>
    <lineage>
        <taxon>Eukaryota</taxon>
        <taxon>Fungi</taxon>
        <taxon>Dikarya</taxon>
        <taxon>Basidiomycota</taxon>
        <taxon>Agaricomycotina</taxon>
        <taxon>Agaricomycetes</taxon>
        <taxon>Polyporales</taxon>
        <taxon>Laetiporus</taxon>
    </lineage>
</organism>
<dbReference type="InParanoid" id="A0A165E7H3"/>
<accession>A0A165E7H3</accession>
<dbReference type="RefSeq" id="XP_040764130.1">
    <property type="nucleotide sequence ID" value="XM_040911595.1"/>
</dbReference>
<feature type="compositionally biased region" description="Polar residues" evidence="1">
    <location>
        <begin position="398"/>
        <end position="408"/>
    </location>
</feature>
<feature type="region of interest" description="Disordered" evidence="1">
    <location>
        <begin position="62"/>
        <end position="116"/>
    </location>
</feature>
<evidence type="ECO:0000313" key="4">
    <source>
        <dbReference type="Proteomes" id="UP000076871"/>
    </source>
</evidence>
<feature type="region of interest" description="Disordered" evidence="1">
    <location>
        <begin position="397"/>
        <end position="422"/>
    </location>
</feature>
<gene>
    <name evidence="3" type="ORF">LAESUDRAFT_750170</name>
</gene>
<evidence type="ECO:0000313" key="3">
    <source>
        <dbReference type="EMBL" id="KZT06390.1"/>
    </source>
</evidence>
<protein>
    <recommendedName>
        <fullName evidence="2">DUF6532 domain-containing protein</fullName>
    </recommendedName>
</protein>
<dbReference type="OrthoDB" id="2800649at2759"/>
<feature type="compositionally biased region" description="Acidic residues" evidence="1">
    <location>
        <begin position="175"/>
        <end position="186"/>
    </location>
</feature>
<dbReference type="AlphaFoldDB" id="A0A165E7H3"/>
<dbReference type="InterPro" id="IPR045341">
    <property type="entry name" value="DUF6532"/>
</dbReference>
<proteinExistence type="predicted"/>